<organism evidence="2 4">
    <name type="scientific">Gibberella zeae (strain ATCC MYA-4620 / CBS 123657 / FGSC 9075 / NRRL 31084 / PH-1)</name>
    <name type="common">Wheat head blight fungus</name>
    <name type="synonym">Fusarium graminearum</name>
    <dbReference type="NCBI Taxonomy" id="229533"/>
    <lineage>
        <taxon>Eukaryota</taxon>
        <taxon>Fungi</taxon>
        <taxon>Dikarya</taxon>
        <taxon>Ascomycota</taxon>
        <taxon>Pezizomycotina</taxon>
        <taxon>Sordariomycetes</taxon>
        <taxon>Hypocreomycetidae</taxon>
        <taxon>Hypocreales</taxon>
        <taxon>Nectriaceae</taxon>
        <taxon>Fusarium</taxon>
    </lineage>
</organism>
<dbReference type="AlphaFoldDB" id="I1S9W3"/>
<keyword evidence="1" id="KW-0812">Transmembrane</keyword>
<evidence type="ECO:0000313" key="4">
    <source>
        <dbReference type="Proteomes" id="UP000070720"/>
    </source>
</evidence>
<evidence type="ECO:0000256" key="1">
    <source>
        <dbReference type="SAM" id="Phobius"/>
    </source>
</evidence>
<reference evidence="3 4" key="2">
    <citation type="journal article" date="2010" name="Nature">
        <title>Comparative genomics reveals mobile pathogenicity chromosomes in Fusarium.</title>
        <authorList>
            <person name="Ma L.J."/>
            <person name="van der Does H.C."/>
            <person name="Borkovich K.A."/>
            <person name="Coleman J.J."/>
            <person name="Daboussi M.J."/>
            <person name="Di Pietro A."/>
            <person name="Dufresne M."/>
            <person name="Freitag M."/>
            <person name="Grabherr M."/>
            <person name="Henrissat B."/>
            <person name="Houterman P.M."/>
            <person name="Kang S."/>
            <person name="Shim W.B."/>
            <person name="Woloshuk C."/>
            <person name="Xie X."/>
            <person name="Xu J.R."/>
            <person name="Antoniw J."/>
            <person name="Baker S.E."/>
            <person name="Bluhm B.H."/>
            <person name="Breakspear A."/>
            <person name="Brown D.W."/>
            <person name="Butchko R.A."/>
            <person name="Chapman S."/>
            <person name="Coulson R."/>
            <person name="Coutinho P.M."/>
            <person name="Danchin E.G."/>
            <person name="Diener A."/>
            <person name="Gale L.R."/>
            <person name="Gardiner D.M."/>
            <person name="Goff S."/>
            <person name="Hammond-Kosack K.E."/>
            <person name="Hilburn K."/>
            <person name="Hua-Van A."/>
            <person name="Jonkers W."/>
            <person name="Kazan K."/>
            <person name="Kodira C.D."/>
            <person name="Koehrsen M."/>
            <person name="Kumar L."/>
            <person name="Lee Y.H."/>
            <person name="Li L."/>
            <person name="Manners J.M."/>
            <person name="Miranda-Saavedra D."/>
            <person name="Mukherjee M."/>
            <person name="Park G."/>
            <person name="Park J."/>
            <person name="Park S.Y."/>
            <person name="Proctor R.H."/>
            <person name="Regev A."/>
            <person name="Ruiz-Roldan M.C."/>
            <person name="Sain D."/>
            <person name="Sakthikumar S."/>
            <person name="Sykes S."/>
            <person name="Schwartz D.C."/>
            <person name="Turgeon B.G."/>
            <person name="Wapinski I."/>
            <person name="Yoder O."/>
            <person name="Young S."/>
            <person name="Zeng Q."/>
            <person name="Zhou S."/>
            <person name="Galagan J."/>
            <person name="Cuomo C.A."/>
            <person name="Kistler H.C."/>
            <person name="Rep M."/>
        </authorList>
    </citation>
    <scope>GENOME REANNOTATION</scope>
    <source>
        <strain evidence="4">ATCC MYA-4620 / CBS 123657 / FGSC 9075 / NRRL 31084 / PH-1</strain>
        <strain evidence="3">PH-1 / ATCC MYA-4620 / FGSC 9075 / NRRL 31084</strain>
    </source>
</reference>
<reference evidence="3 4" key="1">
    <citation type="journal article" date="2007" name="Science">
        <title>The Fusarium graminearum genome reveals a link between localized polymorphism and pathogen specialization.</title>
        <authorList>
            <person name="Cuomo C.A."/>
            <person name="Gueldener U."/>
            <person name="Xu J.-R."/>
            <person name="Trail F."/>
            <person name="Turgeon B.G."/>
            <person name="Di Pietro A."/>
            <person name="Walton J.D."/>
            <person name="Ma L.-J."/>
            <person name="Baker S.E."/>
            <person name="Rep M."/>
            <person name="Adam G."/>
            <person name="Antoniw J."/>
            <person name="Baldwin T."/>
            <person name="Calvo S.E."/>
            <person name="Chang Y.-L."/>
            <person name="DeCaprio D."/>
            <person name="Gale L.R."/>
            <person name="Gnerre S."/>
            <person name="Goswami R.S."/>
            <person name="Hammond-Kosack K."/>
            <person name="Harris L.J."/>
            <person name="Hilburn K."/>
            <person name="Kennell J.C."/>
            <person name="Kroken S."/>
            <person name="Magnuson J.K."/>
            <person name="Mannhaupt G."/>
            <person name="Mauceli E.W."/>
            <person name="Mewes H.-W."/>
            <person name="Mitterbauer R."/>
            <person name="Muehlbauer G."/>
            <person name="Muensterkoetter M."/>
            <person name="Nelson D."/>
            <person name="O'Donnell K."/>
            <person name="Ouellet T."/>
            <person name="Qi W."/>
            <person name="Quesneville H."/>
            <person name="Roncero M.I.G."/>
            <person name="Seong K.-Y."/>
            <person name="Tetko I.V."/>
            <person name="Urban M."/>
            <person name="Waalwijk C."/>
            <person name="Ward T.J."/>
            <person name="Yao J."/>
            <person name="Birren B.W."/>
            <person name="Kistler H.C."/>
        </authorList>
    </citation>
    <scope>NUCLEOTIDE SEQUENCE [LARGE SCALE GENOMIC DNA]</scope>
    <source>
        <strain evidence="4">ATCC MYA-4620 / CBS 123657 / FGSC 9075 / NRRL 31084 / PH-1</strain>
        <strain evidence="3">PH-1 / ATCC MYA-4620 / FGSC 9075 / NRRL 31084</strain>
    </source>
</reference>
<proteinExistence type="predicted"/>
<protein>
    <submittedName>
        <fullName evidence="2">Chromosome 4, complete genome</fullName>
    </submittedName>
</protein>
<name>I1S9W3_GIBZE</name>
<keyword evidence="1" id="KW-0472">Membrane</keyword>
<accession>I1S9W3</accession>
<feature type="transmembrane region" description="Helical" evidence="1">
    <location>
        <begin position="70"/>
        <end position="89"/>
    </location>
</feature>
<accession>A0A098DTM9</accession>
<keyword evidence="1" id="KW-1133">Transmembrane helix</keyword>
<reference evidence="2 4" key="3">
    <citation type="journal article" date="2015" name="BMC Genomics">
        <title>The completed genome sequence of the pathogenic ascomycete fungus Fusarium graminearum.</title>
        <authorList>
            <person name="King R."/>
            <person name="Urban M."/>
            <person name="Hammond-Kosack M.C."/>
            <person name="Hassani-Pak K."/>
            <person name="Hammond-Kosack K.E."/>
        </authorList>
    </citation>
    <scope>NUCLEOTIDE SEQUENCE [LARGE SCALE GENOMIC DNA]</scope>
    <source>
        <strain evidence="4">ATCC MYA-4620 / CBS 123657 / FGSC 9075 / NRRL 31084 / PH-1</strain>
        <strain evidence="2">PH-1</strain>
    </source>
</reference>
<reference evidence="3" key="4">
    <citation type="submission" date="2017-01" db="UniProtKB">
        <authorList>
            <consortium name="EnsemblFungi"/>
        </authorList>
    </citation>
    <scope>IDENTIFICATION</scope>
    <source>
        <strain evidence="3">PH-1 / ATCC MYA-4620 / FGSC 9075 / NRRL 31084</strain>
    </source>
</reference>
<dbReference type="VEuPathDB" id="FungiDB:FGRAMPH1_01G26297"/>
<sequence>MHAVGTQARGYGEKLPAEQCTISSLARYSVSTIGRVDAASRCPCRNETASHRIASHRIDEASSLQTYQRILLNSTILLCTEYILFGYIYGKTRPIVNQPELELR</sequence>
<evidence type="ECO:0000313" key="2">
    <source>
        <dbReference type="EMBL" id="CEF85231.1"/>
    </source>
</evidence>
<dbReference type="EnsemblFungi" id="CEF85231">
    <property type="protein sequence ID" value="CEF85231"/>
    <property type="gene ID" value="FGRRES_13644"/>
</dbReference>
<dbReference type="InParanoid" id="I1S9W3"/>
<evidence type="ECO:0000313" key="3">
    <source>
        <dbReference type="EnsemblFungi" id="CEF85231"/>
    </source>
</evidence>
<keyword evidence="4" id="KW-1185">Reference proteome</keyword>
<dbReference type="HOGENOM" id="CLU_2250410_0_0_1"/>
<dbReference type="Proteomes" id="UP000070720">
    <property type="component" value="Chromosome 4"/>
</dbReference>
<gene>
    <name evidence="2" type="ORF">FGRAMPH1_01T26297</name>
</gene>
<dbReference type="KEGG" id="fgr:FGSG_13644"/>
<dbReference type="EMBL" id="HG970335">
    <property type="protein sequence ID" value="CEF85231.1"/>
    <property type="molecule type" value="Genomic_DNA"/>
</dbReference>
<dbReference type="RefSeq" id="XP_011327914.1">
    <property type="nucleotide sequence ID" value="XM_011329612.1"/>
</dbReference>